<keyword evidence="6" id="KW-1185">Reference proteome</keyword>
<reference evidence="6" key="1">
    <citation type="journal article" date="2019" name="Int. J. Syst. Evol. Microbiol.">
        <title>The Global Catalogue of Microorganisms (GCM) 10K type strain sequencing project: providing services to taxonomists for standard genome sequencing and annotation.</title>
        <authorList>
            <consortium name="The Broad Institute Genomics Platform"/>
            <consortium name="The Broad Institute Genome Sequencing Center for Infectious Disease"/>
            <person name="Wu L."/>
            <person name="Ma J."/>
        </authorList>
    </citation>
    <scope>NUCLEOTIDE SEQUENCE [LARGE SCALE GENOMIC DNA]</scope>
    <source>
        <strain evidence="6">JCM 18956</strain>
    </source>
</reference>
<dbReference type="InterPro" id="IPR019826">
    <property type="entry name" value="Carboxylesterase_B_AS"/>
</dbReference>
<comment type="caution">
    <text evidence="5">The sequence shown here is derived from an EMBL/GenBank/DDBJ whole genome shotgun (WGS) entry which is preliminary data.</text>
</comment>
<accession>A0ABP8VR63</accession>
<keyword evidence="2 3" id="KW-0378">Hydrolase</keyword>
<evidence type="ECO:0000256" key="3">
    <source>
        <dbReference type="RuleBase" id="RU361235"/>
    </source>
</evidence>
<organism evidence="5 6">
    <name type="scientific">Frondihabitans cladoniiphilus</name>
    <dbReference type="NCBI Taxonomy" id="715785"/>
    <lineage>
        <taxon>Bacteria</taxon>
        <taxon>Bacillati</taxon>
        <taxon>Actinomycetota</taxon>
        <taxon>Actinomycetes</taxon>
        <taxon>Micrococcales</taxon>
        <taxon>Microbacteriaceae</taxon>
        <taxon>Frondihabitans</taxon>
    </lineage>
</organism>
<dbReference type="Proteomes" id="UP001501295">
    <property type="component" value="Unassembled WGS sequence"/>
</dbReference>
<evidence type="ECO:0000313" key="6">
    <source>
        <dbReference type="Proteomes" id="UP001501295"/>
    </source>
</evidence>
<dbReference type="EMBL" id="BAABLM010000001">
    <property type="protein sequence ID" value="GAA4668027.1"/>
    <property type="molecule type" value="Genomic_DNA"/>
</dbReference>
<dbReference type="EC" id="3.1.1.-" evidence="3"/>
<gene>
    <name evidence="5" type="ORF">GCM10025780_08110</name>
</gene>
<dbReference type="PANTHER" id="PTHR11559">
    <property type="entry name" value="CARBOXYLESTERASE"/>
    <property type="match status" value="1"/>
</dbReference>
<dbReference type="PROSITE" id="PS00122">
    <property type="entry name" value="CARBOXYLESTERASE_B_1"/>
    <property type="match status" value="1"/>
</dbReference>
<dbReference type="Pfam" id="PF00135">
    <property type="entry name" value="COesterase"/>
    <property type="match status" value="1"/>
</dbReference>
<evidence type="ECO:0000259" key="4">
    <source>
        <dbReference type="Pfam" id="PF00135"/>
    </source>
</evidence>
<protein>
    <recommendedName>
        <fullName evidence="3">Carboxylic ester hydrolase</fullName>
        <ecNumber evidence="3">3.1.1.-</ecNumber>
    </recommendedName>
</protein>
<dbReference type="InterPro" id="IPR002018">
    <property type="entry name" value="CarbesteraseB"/>
</dbReference>
<evidence type="ECO:0000313" key="5">
    <source>
        <dbReference type="EMBL" id="GAA4668027.1"/>
    </source>
</evidence>
<dbReference type="SUPFAM" id="SSF53474">
    <property type="entry name" value="alpha/beta-Hydrolases"/>
    <property type="match status" value="1"/>
</dbReference>
<evidence type="ECO:0000256" key="1">
    <source>
        <dbReference type="ARBA" id="ARBA00005964"/>
    </source>
</evidence>
<dbReference type="RefSeq" id="WP_345373467.1">
    <property type="nucleotide sequence ID" value="NZ_BAABLM010000001.1"/>
</dbReference>
<dbReference type="InterPro" id="IPR050309">
    <property type="entry name" value="Type-B_Carboxylest/Lipase"/>
</dbReference>
<comment type="similarity">
    <text evidence="1 3">Belongs to the type-B carboxylesterase/lipase family.</text>
</comment>
<feature type="domain" description="Carboxylesterase type B" evidence="4">
    <location>
        <begin position="9"/>
        <end position="485"/>
    </location>
</feature>
<dbReference type="Gene3D" id="3.40.50.1820">
    <property type="entry name" value="alpha/beta hydrolase"/>
    <property type="match status" value="1"/>
</dbReference>
<name>A0ABP8VR63_9MICO</name>
<proteinExistence type="inferred from homology"/>
<sequence length="501" mass="53293">MSGLPDPVTIDTDAGRVSGTPSDGLILVKNIPFAAPPVGPLRFQAPLRHEPWEGVRPGLVSGPGAVQPQLPGDPWNPYFNPVRQSLDCLTLEVHTPTLGDAALPVMVWIHGGGFVAGVGSAPAHSGRRFAEDGIVHVAINYRLGLDGFVHFPDSVVTGADNLGLRDQVAALDWVQRNIARFGGDPAKVTIAGQSAGAMSVATLLGVPSARGLFRRAIVESALFAVSRDAAEAEELGRGILTLSGLPTTRDGLRNLNEDDTRAATNSGAMAWGLAMSRGESSPGELPFLPVHGTTFLPRPVHEALADGASSDVSLLVGTVHDELAGFLRPIGLLDDSMSVVARTLLDRAGATDERLAAYRRTSRPGASASELLSAVWTDTISRLPSIDLVQRHQGDGYLYEFTWESPKSTPGLGSEHTFDIPFARDDFDSLLEAGPIGLATLGDHPPKALATAMHGAFADFVTSGLPGWGAYEPHHRETMRFDADSRVVNDFASHERFIWDR</sequence>
<dbReference type="InterPro" id="IPR029058">
    <property type="entry name" value="AB_hydrolase_fold"/>
</dbReference>
<evidence type="ECO:0000256" key="2">
    <source>
        <dbReference type="ARBA" id="ARBA00022801"/>
    </source>
</evidence>